<gene>
    <name evidence="2" type="ORF">CKO21_09145</name>
</gene>
<reference evidence="2" key="1">
    <citation type="submission" date="2017-08" db="EMBL/GenBank/DDBJ databases">
        <authorList>
            <person name="Imhoff J.F."/>
            <person name="Rahn T."/>
            <person name="Kuenzel S."/>
            <person name="Neulinger S.C."/>
        </authorList>
    </citation>
    <scope>NUCLEOTIDE SEQUENCE</scope>
    <source>
        <strain evidence="2">DSM 9154</strain>
    </source>
</reference>
<dbReference type="InterPro" id="IPR020556">
    <property type="entry name" value="Amidase_CS"/>
</dbReference>
<dbReference type="Gene3D" id="3.90.1300.10">
    <property type="entry name" value="Amidase signature (AS) domain"/>
    <property type="match status" value="1"/>
</dbReference>
<dbReference type="Pfam" id="PF01425">
    <property type="entry name" value="Amidase"/>
    <property type="match status" value="1"/>
</dbReference>
<dbReference type="AlphaFoldDB" id="A0A934QII3"/>
<dbReference type="EMBL" id="NRRE01000023">
    <property type="protein sequence ID" value="MBK1697413.1"/>
    <property type="molecule type" value="Genomic_DNA"/>
</dbReference>
<evidence type="ECO:0000313" key="3">
    <source>
        <dbReference type="Proteomes" id="UP000778970"/>
    </source>
</evidence>
<sequence>MDDPLGVYVPGGRLDRQDNEIGALAGLTFAVKDLFDLEGVAKTCGSPAYAARFTEPATANAPAVATLLTAGARLTGRTVMDELAYSLTGANPHQGTPTNVDAPGRAPGGSSSGSAAAVAGGLCDFALGTDTGGSVRVPASYCGIPGLRPSHGAVPSAGAMALAPSFDTVGWFARDTEVLEAVGEHLLPLDSDGAEIGRLTIAEDAWDLAEPETARALASWQDRLRQRLTGGEAMRLAGDSGGLETWQQAFRIVQAREACDQHGAWIAESATALGSELAQRWDWARSVSDADAKAAWETVRSAAARVQALTEGGGVIALPSAPGVAPPVTADEEAWSDHRTRVLTLSCIASLSGCPQVSLPVTKLGGLPLGLGLIGPRGGDRALLAFASRLLPANQERDPGAVFDEA</sequence>
<dbReference type="InterPro" id="IPR036928">
    <property type="entry name" value="AS_sf"/>
</dbReference>
<dbReference type="NCBIfam" id="NF006169">
    <property type="entry name" value="PRK08310.1"/>
    <property type="match status" value="1"/>
</dbReference>
<dbReference type="PROSITE" id="PS00571">
    <property type="entry name" value="AMIDASES"/>
    <property type="match status" value="1"/>
</dbReference>
<dbReference type="InterPro" id="IPR023631">
    <property type="entry name" value="Amidase_dom"/>
</dbReference>
<evidence type="ECO:0000259" key="1">
    <source>
        <dbReference type="Pfam" id="PF01425"/>
    </source>
</evidence>
<evidence type="ECO:0000313" key="2">
    <source>
        <dbReference type="EMBL" id="MBK1697413.1"/>
    </source>
</evidence>
<dbReference type="PANTHER" id="PTHR46310">
    <property type="entry name" value="AMIDASE 1"/>
    <property type="match status" value="1"/>
</dbReference>
<protein>
    <recommendedName>
        <fullName evidence="1">Amidase domain-containing protein</fullName>
    </recommendedName>
</protein>
<dbReference type="RefSeq" id="WP_051431846.1">
    <property type="nucleotide sequence ID" value="NZ_NRRE01000023.1"/>
</dbReference>
<dbReference type="PANTHER" id="PTHR46310:SF7">
    <property type="entry name" value="AMIDASE 1"/>
    <property type="match status" value="1"/>
</dbReference>
<proteinExistence type="predicted"/>
<reference evidence="2" key="2">
    <citation type="journal article" date="2020" name="Microorganisms">
        <title>Osmotic Adaptation and Compatible Solute Biosynthesis of Phototrophic Bacteria as Revealed from Genome Analyses.</title>
        <authorList>
            <person name="Imhoff J.F."/>
            <person name="Rahn T."/>
            <person name="Kunzel S."/>
            <person name="Keller A."/>
            <person name="Neulinger S.C."/>
        </authorList>
    </citation>
    <scope>NUCLEOTIDE SEQUENCE</scope>
    <source>
        <strain evidence="2">DSM 9154</strain>
    </source>
</reference>
<name>A0A934QII3_9PROT</name>
<comment type="caution">
    <text evidence="2">The sequence shown here is derived from an EMBL/GenBank/DDBJ whole genome shotgun (WGS) entry which is preliminary data.</text>
</comment>
<organism evidence="2 3">
    <name type="scientific">Rhodovibrio salinarum</name>
    <dbReference type="NCBI Taxonomy" id="1087"/>
    <lineage>
        <taxon>Bacteria</taxon>
        <taxon>Pseudomonadati</taxon>
        <taxon>Pseudomonadota</taxon>
        <taxon>Alphaproteobacteria</taxon>
        <taxon>Rhodospirillales</taxon>
        <taxon>Rhodovibrionaceae</taxon>
        <taxon>Rhodovibrio</taxon>
    </lineage>
</organism>
<dbReference type="SUPFAM" id="SSF75304">
    <property type="entry name" value="Amidase signature (AS) enzymes"/>
    <property type="match status" value="1"/>
</dbReference>
<dbReference type="Proteomes" id="UP000778970">
    <property type="component" value="Unassembled WGS sequence"/>
</dbReference>
<keyword evidence="3" id="KW-1185">Reference proteome</keyword>
<accession>A0A934QII3</accession>
<feature type="domain" description="Amidase" evidence="1">
    <location>
        <begin position="15"/>
        <end position="185"/>
    </location>
</feature>